<dbReference type="Pfam" id="PF13595">
    <property type="entry name" value="DUF4138"/>
    <property type="match status" value="1"/>
</dbReference>
<name>A0A4Q5LNM9_9SPHI</name>
<keyword evidence="3" id="KW-1185">Reference proteome</keyword>
<dbReference type="RefSeq" id="WP_129876497.1">
    <property type="nucleotide sequence ID" value="NZ_SEWG01000003.1"/>
</dbReference>
<comment type="caution">
    <text evidence="2">The sequence shown here is derived from an EMBL/GenBank/DDBJ whole genome shotgun (WGS) entry which is preliminary data.</text>
</comment>
<sequence length="274" mass="30803">MKKLISILFFAAVGTVSFAQDTAYISRDKFTALIFPSSVNIVGKVPEGVNASNKGSGVITLQADKATLKPSQITAQDQATNQIYRIPVRYSYGRAGRRIEIGQTVSSISVIRSPQINYVSISNELAAGKRKDVIDRKKTGGVKTWISKLSIADNRIFFRVDISNHSGLPYEVDFIRFYIRDLKTVSRMATHEQEIIPVYSTFKSRVAILKNKELAKVFAFRRFSLTEDQALNIEIYERNGNRHLYLQIKQKDLDDLKIIIPATQQPANTLAAKI</sequence>
<dbReference type="AlphaFoldDB" id="A0A4Q5LNM9"/>
<reference evidence="2 3" key="1">
    <citation type="submission" date="2019-02" db="EMBL/GenBank/DDBJ databases">
        <title>Bacterial novel species Mucilaginibacter sp. 17JY9-4 isolated from soil.</title>
        <authorList>
            <person name="Jung H.-Y."/>
        </authorList>
    </citation>
    <scope>NUCLEOTIDE SEQUENCE [LARGE SCALE GENOMIC DNA]</scope>
    <source>
        <strain evidence="2 3">17JY9-4</strain>
    </source>
</reference>
<proteinExistence type="predicted"/>
<gene>
    <name evidence="2" type="ORF">EWM62_09975</name>
</gene>
<dbReference type="Proteomes" id="UP000293331">
    <property type="component" value="Unassembled WGS sequence"/>
</dbReference>
<feature type="chain" id="PRO_5020960236" evidence="1">
    <location>
        <begin position="20"/>
        <end position="274"/>
    </location>
</feature>
<organism evidence="2 3">
    <name type="scientific">Mucilaginibacter terrigena</name>
    <dbReference type="NCBI Taxonomy" id="2492395"/>
    <lineage>
        <taxon>Bacteria</taxon>
        <taxon>Pseudomonadati</taxon>
        <taxon>Bacteroidota</taxon>
        <taxon>Sphingobacteriia</taxon>
        <taxon>Sphingobacteriales</taxon>
        <taxon>Sphingobacteriaceae</taxon>
        <taxon>Mucilaginibacter</taxon>
    </lineage>
</organism>
<keyword evidence="1" id="KW-0732">Signal</keyword>
<dbReference type="EMBL" id="SEWG01000003">
    <property type="protein sequence ID" value="RYU90949.1"/>
    <property type="molecule type" value="Genomic_DNA"/>
</dbReference>
<protein>
    <submittedName>
        <fullName evidence="2">DUF4138 domain-containing protein</fullName>
    </submittedName>
</protein>
<feature type="signal peptide" evidence="1">
    <location>
        <begin position="1"/>
        <end position="19"/>
    </location>
</feature>
<evidence type="ECO:0000256" key="1">
    <source>
        <dbReference type="SAM" id="SignalP"/>
    </source>
</evidence>
<accession>A0A4Q5LNM9</accession>
<evidence type="ECO:0000313" key="2">
    <source>
        <dbReference type="EMBL" id="RYU90949.1"/>
    </source>
</evidence>
<dbReference type="OrthoDB" id="1038500at2"/>
<dbReference type="InterPro" id="IPR022298">
    <property type="entry name" value="Conjug_transposon_TraN"/>
</dbReference>
<evidence type="ECO:0000313" key="3">
    <source>
        <dbReference type="Proteomes" id="UP000293331"/>
    </source>
</evidence>